<name>A0A0F9QU50_9ZZZZ</name>
<feature type="transmembrane region" description="Helical" evidence="1">
    <location>
        <begin position="60"/>
        <end position="79"/>
    </location>
</feature>
<comment type="caution">
    <text evidence="2">The sequence shown here is derived from an EMBL/GenBank/DDBJ whole genome shotgun (WGS) entry which is preliminary data.</text>
</comment>
<evidence type="ECO:0000313" key="2">
    <source>
        <dbReference type="EMBL" id="KKN16676.1"/>
    </source>
</evidence>
<feature type="transmembrane region" description="Helical" evidence="1">
    <location>
        <begin position="32"/>
        <end position="54"/>
    </location>
</feature>
<protein>
    <submittedName>
        <fullName evidence="2">Uncharacterized protein</fullName>
    </submittedName>
</protein>
<gene>
    <name evidence="2" type="ORF">LCGC14_0973580</name>
</gene>
<accession>A0A0F9QU50</accession>
<keyword evidence="1" id="KW-1133">Transmembrane helix</keyword>
<dbReference type="AlphaFoldDB" id="A0A0F9QU50"/>
<keyword evidence="1" id="KW-0472">Membrane</keyword>
<proteinExistence type="predicted"/>
<reference evidence="2" key="1">
    <citation type="journal article" date="2015" name="Nature">
        <title>Complex archaea that bridge the gap between prokaryotes and eukaryotes.</title>
        <authorList>
            <person name="Spang A."/>
            <person name="Saw J.H."/>
            <person name="Jorgensen S.L."/>
            <person name="Zaremba-Niedzwiedzka K."/>
            <person name="Martijn J."/>
            <person name="Lind A.E."/>
            <person name="van Eijk R."/>
            <person name="Schleper C."/>
            <person name="Guy L."/>
            <person name="Ettema T.J."/>
        </authorList>
    </citation>
    <scope>NUCLEOTIDE SEQUENCE</scope>
</reference>
<dbReference type="EMBL" id="LAZR01003591">
    <property type="protein sequence ID" value="KKN16676.1"/>
    <property type="molecule type" value="Genomic_DNA"/>
</dbReference>
<keyword evidence="1" id="KW-0812">Transmembrane</keyword>
<sequence length="92" mass="10176">MKTALRKRLSLILNHFESGNDFYVYKPSHRKILLVMGGLFLMLSIVSLITTVIAAQWAGVLPISIFFIGGFICMTVGFLGSDHAVAKMWGSK</sequence>
<organism evidence="2">
    <name type="scientific">marine sediment metagenome</name>
    <dbReference type="NCBI Taxonomy" id="412755"/>
    <lineage>
        <taxon>unclassified sequences</taxon>
        <taxon>metagenomes</taxon>
        <taxon>ecological metagenomes</taxon>
    </lineage>
</organism>
<evidence type="ECO:0000256" key="1">
    <source>
        <dbReference type="SAM" id="Phobius"/>
    </source>
</evidence>